<dbReference type="SUPFAM" id="SSF48537">
    <property type="entry name" value="Phospholipase C/P1 nuclease"/>
    <property type="match status" value="1"/>
</dbReference>
<name>X0TVW7_9ZZZZ</name>
<dbReference type="AlphaFoldDB" id="X0TVW7"/>
<dbReference type="InterPro" id="IPR029002">
    <property type="entry name" value="PLPC/GPLD1"/>
</dbReference>
<sequence>MNNKGHRTLVTLALDAMPKRQSEFWEALRPEILRAYPWPDTYAIQLLRNQRGPWRRYFPAKQLKYNFEQSGRTVRSFLPESSFYVKNVIQNLRQGDLLEAARFAGVYSHYIADFAEPAHYYELDIGRLLPPPADRLNCEYHRMIEDIDCTVESMCYRPRLLGFSEGEMIFRLESRFNSLYALSVATVIPM</sequence>
<dbReference type="Pfam" id="PF00882">
    <property type="entry name" value="Zn_dep_PLPC"/>
    <property type="match status" value="1"/>
</dbReference>
<protein>
    <recommendedName>
        <fullName evidence="1">Phospholipase C/D domain-containing protein</fullName>
    </recommendedName>
</protein>
<dbReference type="InterPro" id="IPR008947">
    <property type="entry name" value="PLipase_C/P1_nuclease_dom_sf"/>
</dbReference>
<dbReference type="GO" id="GO:0016788">
    <property type="term" value="F:hydrolase activity, acting on ester bonds"/>
    <property type="evidence" value="ECO:0007669"/>
    <property type="project" value="InterPro"/>
</dbReference>
<dbReference type="Gene3D" id="1.10.575.10">
    <property type="entry name" value="P1 Nuclease"/>
    <property type="match status" value="1"/>
</dbReference>
<organism evidence="2">
    <name type="scientific">marine sediment metagenome</name>
    <dbReference type="NCBI Taxonomy" id="412755"/>
    <lineage>
        <taxon>unclassified sequences</taxon>
        <taxon>metagenomes</taxon>
        <taxon>ecological metagenomes</taxon>
    </lineage>
</organism>
<comment type="caution">
    <text evidence="2">The sequence shown here is derived from an EMBL/GenBank/DDBJ whole genome shotgun (WGS) entry which is preliminary data.</text>
</comment>
<proteinExistence type="predicted"/>
<feature type="non-terminal residue" evidence="2">
    <location>
        <position position="190"/>
    </location>
</feature>
<gene>
    <name evidence="2" type="ORF">S01H1_06322</name>
</gene>
<evidence type="ECO:0000313" key="2">
    <source>
        <dbReference type="EMBL" id="GAF80265.1"/>
    </source>
</evidence>
<accession>X0TVW7</accession>
<dbReference type="EMBL" id="BARS01003271">
    <property type="protein sequence ID" value="GAF80265.1"/>
    <property type="molecule type" value="Genomic_DNA"/>
</dbReference>
<evidence type="ECO:0000259" key="1">
    <source>
        <dbReference type="Pfam" id="PF00882"/>
    </source>
</evidence>
<reference evidence="2" key="1">
    <citation type="journal article" date="2014" name="Front. Microbiol.">
        <title>High frequency of phylogenetically diverse reductive dehalogenase-homologous genes in deep subseafloor sedimentary metagenomes.</title>
        <authorList>
            <person name="Kawai M."/>
            <person name="Futagami T."/>
            <person name="Toyoda A."/>
            <person name="Takaki Y."/>
            <person name="Nishi S."/>
            <person name="Hori S."/>
            <person name="Arai W."/>
            <person name="Tsubouchi T."/>
            <person name="Morono Y."/>
            <person name="Uchiyama I."/>
            <person name="Ito T."/>
            <person name="Fujiyama A."/>
            <person name="Inagaki F."/>
            <person name="Takami H."/>
        </authorList>
    </citation>
    <scope>NUCLEOTIDE SEQUENCE</scope>
    <source>
        <strain evidence="2">Expedition CK06-06</strain>
    </source>
</reference>
<feature type="domain" description="Phospholipase C/D" evidence="1">
    <location>
        <begin position="6"/>
        <end position="119"/>
    </location>
</feature>